<gene>
    <name evidence="4" type="ORF">RHSIM_Rhsim07G0017100</name>
</gene>
<feature type="compositionally biased region" description="Polar residues" evidence="1">
    <location>
        <begin position="23"/>
        <end position="37"/>
    </location>
</feature>
<evidence type="ECO:0000313" key="5">
    <source>
        <dbReference type="Proteomes" id="UP000626092"/>
    </source>
</evidence>
<dbReference type="InterPro" id="IPR053772">
    <property type="entry name" value="At1g61320/At1g61330-like"/>
</dbReference>
<organism evidence="4 5">
    <name type="scientific">Rhododendron simsii</name>
    <name type="common">Sims's rhododendron</name>
    <dbReference type="NCBI Taxonomy" id="118357"/>
    <lineage>
        <taxon>Eukaryota</taxon>
        <taxon>Viridiplantae</taxon>
        <taxon>Streptophyta</taxon>
        <taxon>Embryophyta</taxon>
        <taxon>Tracheophyta</taxon>
        <taxon>Spermatophyta</taxon>
        <taxon>Magnoliopsida</taxon>
        <taxon>eudicotyledons</taxon>
        <taxon>Gunneridae</taxon>
        <taxon>Pentapetalae</taxon>
        <taxon>asterids</taxon>
        <taxon>Ericales</taxon>
        <taxon>Ericaceae</taxon>
        <taxon>Ericoideae</taxon>
        <taxon>Rhodoreae</taxon>
        <taxon>Rhododendron</taxon>
    </lineage>
</organism>
<proteinExistence type="predicted"/>
<evidence type="ECO:0000313" key="4">
    <source>
        <dbReference type="EMBL" id="KAF7139036.1"/>
    </source>
</evidence>
<feature type="domain" description="FBD" evidence="2">
    <location>
        <begin position="428"/>
        <end position="469"/>
    </location>
</feature>
<sequence length="529" mass="60807">MFTHFFIRSGMGDARDQSHISRRTNPNESSIVTGKTSGSHHNRNPRTKRRKTNKRRHQEEEEEEDEEAQTLELEPDRLSELPDSLLVHILSVLPSFNQVIRTGTLSKRWLHLWTFVPNLVFTRSSSNPKKFVSGVSKTLTQSRVSKVEKFSILVPYSAAFSSDVDSWLLFAARNGAADLSLRFFNSIPGNVYVLPQVMCTNSRIKVLELANCVVKPVGLVSWNSLTRLYFYGVMLSDAAMEGIVSGCPVLEILHVYRYVFKGLKVRSRSLRELVLSGYVHHFDEDDCNAYLEILAPNLRTLTISSCFYTWDVRLEDVTSLVRADLSFYLDIDDDAADVEEYDKYLDLLQELMEKLHHVEELKLATWCIQVCSSSQIASFFPGLHDHIAKAALQFRFNPNAVPFYQFFVGGALYVAYSFNGKHYFQLRKSIPEGLLLHLKNVKIFGFRRVHWEVDLVQFLMKNAKVLENVNVYLQREGFQCQSECCVWQETFDEELDLSASSPRAVVRFFESPEEFKEALKLETMLTLVE</sequence>
<dbReference type="InterPro" id="IPR053781">
    <property type="entry name" value="F-box_AtFBL13-like"/>
</dbReference>
<dbReference type="PANTHER" id="PTHR34145">
    <property type="entry name" value="OS02G0105600 PROTEIN"/>
    <property type="match status" value="1"/>
</dbReference>
<dbReference type="PANTHER" id="PTHR34145:SF28">
    <property type="entry name" value="F-BOX DOMAIN-CONTAINING PROTEIN"/>
    <property type="match status" value="1"/>
</dbReference>
<feature type="region of interest" description="Disordered" evidence="1">
    <location>
        <begin position="7"/>
        <end position="74"/>
    </location>
</feature>
<evidence type="ECO:0000256" key="1">
    <source>
        <dbReference type="SAM" id="MobiDB-lite"/>
    </source>
</evidence>
<comment type="caution">
    <text evidence="4">The sequence shown here is derived from an EMBL/GenBank/DDBJ whole genome shotgun (WGS) entry which is preliminary data.</text>
</comment>
<evidence type="ECO:0000259" key="2">
    <source>
        <dbReference type="Pfam" id="PF08387"/>
    </source>
</evidence>
<dbReference type="InterPro" id="IPR055411">
    <property type="entry name" value="LRR_FXL15/At3g58940/PEG3-like"/>
</dbReference>
<dbReference type="EMBL" id="WJXA01000007">
    <property type="protein sequence ID" value="KAF7139036.1"/>
    <property type="molecule type" value="Genomic_DNA"/>
</dbReference>
<dbReference type="Proteomes" id="UP000626092">
    <property type="component" value="Unassembled WGS sequence"/>
</dbReference>
<protein>
    <recommendedName>
        <fullName evidence="6">F-box domain-containing protein</fullName>
    </recommendedName>
</protein>
<evidence type="ECO:0000259" key="3">
    <source>
        <dbReference type="Pfam" id="PF24758"/>
    </source>
</evidence>
<dbReference type="CDD" id="cd22160">
    <property type="entry name" value="F-box_AtFBL13-like"/>
    <property type="match status" value="1"/>
</dbReference>
<name>A0A834LGR8_RHOSS</name>
<dbReference type="InterPro" id="IPR006566">
    <property type="entry name" value="FBD"/>
</dbReference>
<feature type="domain" description="F-box/LRR-repeat protein 15/At3g58940/PEG3-like LRR" evidence="3">
    <location>
        <begin position="164"/>
        <end position="279"/>
    </location>
</feature>
<feature type="compositionally biased region" description="Basic residues" evidence="1">
    <location>
        <begin position="38"/>
        <end position="56"/>
    </location>
</feature>
<evidence type="ECO:0008006" key="6">
    <source>
        <dbReference type="Google" id="ProtNLM"/>
    </source>
</evidence>
<dbReference type="AlphaFoldDB" id="A0A834LGR8"/>
<dbReference type="Pfam" id="PF08387">
    <property type="entry name" value="FBD"/>
    <property type="match status" value="1"/>
</dbReference>
<dbReference type="SUPFAM" id="SSF81383">
    <property type="entry name" value="F-box domain"/>
    <property type="match status" value="1"/>
</dbReference>
<accession>A0A834LGR8</accession>
<feature type="compositionally biased region" description="Acidic residues" evidence="1">
    <location>
        <begin position="60"/>
        <end position="69"/>
    </location>
</feature>
<dbReference type="InterPro" id="IPR036047">
    <property type="entry name" value="F-box-like_dom_sf"/>
</dbReference>
<dbReference type="Gene3D" id="3.80.10.10">
    <property type="entry name" value="Ribonuclease Inhibitor"/>
    <property type="match status" value="1"/>
</dbReference>
<reference evidence="4" key="1">
    <citation type="submission" date="2019-11" db="EMBL/GenBank/DDBJ databases">
        <authorList>
            <person name="Liu Y."/>
            <person name="Hou J."/>
            <person name="Li T.-Q."/>
            <person name="Guan C.-H."/>
            <person name="Wu X."/>
            <person name="Wu H.-Z."/>
            <person name="Ling F."/>
            <person name="Zhang R."/>
            <person name="Shi X.-G."/>
            <person name="Ren J.-P."/>
            <person name="Chen E.-F."/>
            <person name="Sun J.-M."/>
        </authorList>
    </citation>
    <scope>NUCLEOTIDE SEQUENCE</scope>
    <source>
        <strain evidence="4">Adult_tree_wgs_1</strain>
        <tissue evidence="4">Leaves</tissue>
    </source>
</reference>
<dbReference type="OrthoDB" id="1939276at2759"/>
<dbReference type="InterPro" id="IPR032675">
    <property type="entry name" value="LRR_dom_sf"/>
</dbReference>
<dbReference type="Pfam" id="PF24758">
    <property type="entry name" value="LRR_At5g56370"/>
    <property type="match status" value="1"/>
</dbReference>
<keyword evidence="5" id="KW-1185">Reference proteome</keyword>
<dbReference type="SUPFAM" id="SSF52047">
    <property type="entry name" value="RNI-like"/>
    <property type="match status" value="1"/>
</dbReference>